<dbReference type="Proteomes" id="UP000684084">
    <property type="component" value="Unassembled WGS sequence"/>
</dbReference>
<accession>A0A2I1F5V0</accession>
<evidence type="ECO:0008006" key="6">
    <source>
        <dbReference type="Google" id="ProtNLM"/>
    </source>
</evidence>
<reference evidence="4 5" key="1">
    <citation type="submission" date="2016-04" db="EMBL/GenBank/DDBJ databases">
        <title>Genome analyses suggest a sexual origin of heterokaryosis in a supposedly ancient asexual fungus.</title>
        <authorList>
            <person name="Ropars J."/>
            <person name="Sedzielewska K."/>
            <person name="Noel J."/>
            <person name="Charron P."/>
            <person name="Farinelli L."/>
            <person name="Marton T."/>
            <person name="Kruger M."/>
            <person name="Pelin A."/>
            <person name="Brachmann A."/>
            <person name="Corradi N."/>
        </authorList>
    </citation>
    <scope>NUCLEOTIDE SEQUENCE [LARGE SCALE GENOMIC DNA]</scope>
    <source>
        <strain evidence="2 4">A5</strain>
        <strain evidence="3 5">C2</strain>
    </source>
</reference>
<evidence type="ECO:0000313" key="4">
    <source>
        <dbReference type="Proteomes" id="UP000232722"/>
    </source>
</evidence>
<dbReference type="EMBL" id="LLXJ01002056">
    <property type="protein sequence ID" value="PKB99835.1"/>
    <property type="molecule type" value="Genomic_DNA"/>
</dbReference>
<evidence type="ECO:0000313" key="5">
    <source>
        <dbReference type="Proteomes" id="UP000233469"/>
    </source>
</evidence>
<gene>
    <name evidence="1" type="ORF">CHRIB12_LOCUS21027</name>
    <name evidence="2" type="ORF">RhiirA5_403468</name>
    <name evidence="3" type="ORF">RhiirC2_851813</name>
</gene>
<dbReference type="VEuPathDB" id="FungiDB:FUN_022008"/>
<dbReference type="VEuPathDB" id="FungiDB:RhiirA1_536725"/>
<name>A0A2I1F5V0_9GLOM</name>
<evidence type="ECO:0000313" key="3">
    <source>
        <dbReference type="EMBL" id="PKK67957.1"/>
    </source>
</evidence>
<evidence type="ECO:0000313" key="2">
    <source>
        <dbReference type="EMBL" id="PKB99835.1"/>
    </source>
</evidence>
<reference evidence="2 4" key="2">
    <citation type="submission" date="2017-09" db="EMBL/GenBank/DDBJ databases">
        <title>Extensive intraspecific genome diversity in a model arbuscular mycorrhizal fungus.</title>
        <authorList>
            <person name="Chen E.C."/>
            <person name="Morin E."/>
            <person name="Beaudet D."/>
            <person name="Noel J."/>
            <person name="Ndikumana S."/>
            <person name="Charron P."/>
            <person name="St-Onge C."/>
            <person name="Giorgi J."/>
            <person name="Grigoriev I.V."/>
            <person name="Roux C."/>
            <person name="Martin F.M."/>
            <person name="Corradi N."/>
        </authorList>
    </citation>
    <scope>NUCLEOTIDE SEQUENCE [LARGE SCALE GENOMIC DNA]</scope>
    <source>
        <strain evidence="2 4">A5</strain>
    </source>
</reference>
<dbReference type="AlphaFoldDB" id="A0A2I1F5V0"/>
<dbReference type="InterPro" id="IPR009057">
    <property type="entry name" value="Homeodomain-like_sf"/>
</dbReference>
<dbReference type="VEuPathDB" id="FungiDB:RhiirFUN_026024"/>
<dbReference type="EMBL" id="LLXL01000898">
    <property type="protein sequence ID" value="PKK67957.1"/>
    <property type="molecule type" value="Genomic_DNA"/>
</dbReference>
<dbReference type="EMBL" id="CAGKOT010000064">
    <property type="protein sequence ID" value="CAB5389352.1"/>
    <property type="molecule type" value="Genomic_DNA"/>
</dbReference>
<evidence type="ECO:0000313" key="1">
    <source>
        <dbReference type="EMBL" id="CAB5389352.1"/>
    </source>
</evidence>
<dbReference type="OrthoDB" id="2346020at2759"/>
<reference evidence="1" key="4">
    <citation type="submission" date="2020-05" db="EMBL/GenBank/DDBJ databases">
        <authorList>
            <person name="Rincon C."/>
            <person name="Sanders R I."/>
            <person name="Robbins C."/>
            <person name="Chaturvedi A."/>
        </authorList>
    </citation>
    <scope>NUCLEOTIDE SEQUENCE</scope>
    <source>
        <strain evidence="1">CHB12</strain>
    </source>
</reference>
<reference evidence="3 5" key="3">
    <citation type="submission" date="2017-10" db="EMBL/GenBank/DDBJ databases">
        <title>Extensive intraspecific genome diversity in a model arbuscular mycorrhizal fungus.</title>
        <authorList>
            <person name="Chen E.C.H."/>
            <person name="Morin E."/>
            <person name="Baudet D."/>
            <person name="Noel J."/>
            <person name="Ndikumana S."/>
            <person name="Charron P."/>
            <person name="St-Onge C."/>
            <person name="Giorgi J."/>
            <person name="Grigoriev I.V."/>
            <person name="Roux C."/>
            <person name="Martin F.M."/>
            <person name="Corradi N."/>
        </authorList>
    </citation>
    <scope>NUCLEOTIDE SEQUENCE [LARGE SCALE GENOMIC DNA]</scope>
    <source>
        <strain evidence="3 5">C2</strain>
    </source>
</reference>
<proteinExistence type="predicted"/>
<dbReference type="SUPFAM" id="SSF46689">
    <property type="entry name" value="Homeodomain-like"/>
    <property type="match status" value="1"/>
</dbReference>
<protein>
    <recommendedName>
        <fullName evidence="6">HTH myb-type domain-containing protein</fullName>
    </recommendedName>
</protein>
<comment type="caution">
    <text evidence="2">The sequence shown here is derived from an EMBL/GenBank/DDBJ whole genome shotgun (WGS) entry which is preliminary data.</text>
</comment>
<dbReference type="Proteomes" id="UP000233469">
    <property type="component" value="Unassembled WGS sequence"/>
</dbReference>
<organism evidence="2 4">
    <name type="scientific">Rhizophagus irregularis</name>
    <dbReference type="NCBI Taxonomy" id="588596"/>
    <lineage>
        <taxon>Eukaryota</taxon>
        <taxon>Fungi</taxon>
        <taxon>Fungi incertae sedis</taxon>
        <taxon>Mucoromycota</taxon>
        <taxon>Glomeromycotina</taxon>
        <taxon>Glomeromycetes</taxon>
        <taxon>Glomerales</taxon>
        <taxon>Glomeraceae</taxon>
        <taxon>Rhizophagus</taxon>
    </lineage>
</organism>
<dbReference type="Proteomes" id="UP000232722">
    <property type="component" value="Unassembled WGS sequence"/>
</dbReference>
<sequence length="356" mass="41590">MYPNLSEKESARKIIKEESTKDALLFDKEEPVKEIKKRINEGIKKKLKNKKPRKFMKGVKKRRSIFDEESDQTILDKMAEFETKKERSPFVEIAKIIPYDQRQICNRWRNYLNPKLCHAPLGEGEKQFINKWISKREPSTKTKPNSGKILKRKKYEKPIEWKILRQDLENEFGLFRSENIIKNYWYPNLKIKEKEENNDLKVIQEDIEENENMIVSSPCEDAMVSNNVYNNTARITIMSPPHSVSRSLSLPPISSILNNLPPPQRSLTLPSISGIPPRFLDDDSTQSRTLPPISSIWNNPSQCFILPSTSFISNEPSCLYYYSTQNRPRLPPPSSISDMTRPLDSFYQRQLGPLRR</sequence>